<keyword evidence="2" id="KW-1185">Reference proteome</keyword>
<gene>
    <name evidence="1" type="ORF">HPP92_014832</name>
</gene>
<evidence type="ECO:0000313" key="1">
    <source>
        <dbReference type="EMBL" id="KAG0472975.1"/>
    </source>
</evidence>
<name>A0A835UUH4_VANPL</name>
<reference evidence="1 2" key="1">
    <citation type="journal article" date="2020" name="Nat. Food">
        <title>A phased Vanilla planifolia genome enables genetic improvement of flavour and production.</title>
        <authorList>
            <person name="Hasing T."/>
            <person name="Tang H."/>
            <person name="Brym M."/>
            <person name="Khazi F."/>
            <person name="Huang T."/>
            <person name="Chambers A.H."/>
        </authorList>
    </citation>
    <scope>NUCLEOTIDE SEQUENCE [LARGE SCALE GENOMIC DNA]</scope>
    <source>
        <tissue evidence="1">Leaf</tissue>
    </source>
</reference>
<organism evidence="1 2">
    <name type="scientific">Vanilla planifolia</name>
    <name type="common">Vanilla</name>
    <dbReference type="NCBI Taxonomy" id="51239"/>
    <lineage>
        <taxon>Eukaryota</taxon>
        <taxon>Viridiplantae</taxon>
        <taxon>Streptophyta</taxon>
        <taxon>Embryophyta</taxon>
        <taxon>Tracheophyta</taxon>
        <taxon>Spermatophyta</taxon>
        <taxon>Magnoliopsida</taxon>
        <taxon>Liliopsida</taxon>
        <taxon>Asparagales</taxon>
        <taxon>Orchidaceae</taxon>
        <taxon>Vanilloideae</taxon>
        <taxon>Vanilleae</taxon>
        <taxon>Vanilla</taxon>
    </lineage>
</organism>
<dbReference type="Proteomes" id="UP000636800">
    <property type="component" value="Chromosome 7"/>
</dbReference>
<protein>
    <submittedName>
        <fullName evidence="1">Uncharacterized protein</fullName>
    </submittedName>
</protein>
<evidence type="ECO:0000313" key="2">
    <source>
        <dbReference type="Proteomes" id="UP000636800"/>
    </source>
</evidence>
<sequence>MNVVTSTCVQKYIMACRTEEITLSYQKLHKIAVADKARLRKSKRNKEQKDKLETSLSTILLQDEHGLSPLTILLLVPIITGPITDLKKFIKIHKWNEEIM</sequence>
<proteinExistence type="predicted"/>
<comment type="caution">
    <text evidence="1">The sequence shown here is derived from an EMBL/GenBank/DDBJ whole genome shotgun (WGS) entry which is preliminary data.</text>
</comment>
<dbReference type="EMBL" id="JADCNL010000007">
    <property type="protein sequence ID" value="KAG0472975.1"/>
    <property type="molecule type" value="Genomic_DNA"/>
</dbReference>
<accession>A0A835UUH4</accession>
<dbReference type="AlphaFoldDB" id="A0A835UUH4"/>